<name>A0ABT2F5S1_9STRE</name>
<dbReference type="Pfam" id="PF02624">
    <property type="entry name" value="YcaO"/>
    <property type="match status" value="1"/>
</dbReference>
<feature type="domain" description="YcaO" evidence="1">
    <location>
        <begin position="56"/>
        <end position="347"/>
    </location>
</feature>
<dbReference type="EMBL" id="JANUXX010000001">
    <property type="protein sequence ID" value="MCS4487804.1"/>
    <property type="molecule type" value="Genomic_DNA"/>
</dbReference>
<dbReference type="PROSITE" id="PS51664">
    <property type="entry name" value="YCAO"/>
    <property type="match status" value="1"/>
</dbReference>
<keyword evidence="3" id="KW-1185">Reference proteome</keyword>
<evidence type="ECO:0000313" key="2">
    <source>
        <dbReference type="EMBL" id="MCS4487804.1"/>
    </source>
</evidence>
<protein>
    <submittedName>
        <fullName evidence="2">YcaO-like family protein</fullName>
    </submittedName>
</protein>
<comment type="caution">
    <text evidence="2">The sequence shown here is derived from an EMBL/GenBank/DDBJ whole genome shotgun (WGS) entry which is preliminary data.</text>
</comment>
<dbReference type="PANTHER" id="PTHR37809">
    <property type="entry name" value="RIBOSOMAL PROTEIN S12 METHYLTHIOTRANSFERASE ACCESSORY FACTOR YCAO"/>
    <property type="match status" value="1"/>
</dbReference>
<gene>
    <name evidence="2" type="ORF">NXS10_02290</name>
</gene>
<proteinExistence type="predicted"/>
<dbReference type="Proteomes" id="UP001206548">
    <property type="component" value="Unassembled WGS sequence"/>
</dbReference>
<sequence>MFYERDNDVQYSIGLAKDILERLGIAYQLKSFNTHSNEFTSVAVTVNENGKLLPLSSGKGHYSQAIASGLFEAIEHYYLNGRDTHIKMLSVPDIIKQKKSLLGIVPLNLLMDVDIPCLKLKNLVLDDTIWYPKCFIMDSKDKIDIPNFVLKYVSNNGIAVGLSEKESLIHALNEIMERETLSRHLQEVFLMNNFSTFRQLDIDTLPCYLRKKIIDIEKTTGEDLTILDITCYEGFYTYYAWIKGNVVPFKGSGTSQDPEIALNRALSELYQSYAMYSNEEYEKDLLSVKNFKAIPPYLAILKCHYPNDDYELVSFKTMKNQFRSCTELLENIKNILISQRLSAYCMY</sequence>
<organism evidence="2 3">
    <name type="scientific">Streptococcus sciuri</name>
    <dbReference type="NCBI Taxonomy" id="2973939"/>
    <lineage>
        <taxon>Bacteria</taxon>
        <taxon>Bacillati</taxon>
        <taxon>Bacillota</taxon>
        <taxon>Bacilli</taxon>
        <taxon>Lactobacillales</taxon>
        <taxon>Streptococcaceae</taxon>
        <taxon>Streptococcus</taxon>
    </lineage>
</organism>
<evidence type="ECO:0000259" key="1">
    <source>
        <dbReference type="PROSITE" id="PS51664"/>
    </source>
</evidence>
<dbReference type="InterPro" id="IPR003776">
    <property type="entry name" value="YcaO-like_dom"/>
</dbReference>
<dbReference type="Gene3D" id="3.30.160.660">
    <property type="match status" value="1"/>
</dbReference>
<reference evidence="2 3" key="1">
    <citation type="journal article" date="2023" name="Int. J. Syst. Evol. Microbiol.">
        <title>Streptococcus sciuri sp. nov., Staphylococcus marylandisciuri sp. nov. and Staphylococcus americanisciuri sp. nov., isolated from faeces of eastern grey squirrel (Sciurus carolinensis).</title>
        <authorList>
            <person name="Volokhov D.V."/>
            <person name="Zagorodnyaya T.A."/>
            <person name="Furtak V.A."/>
            <person name="Nattanmai G."/>
            <person name="Randall L."/>
            <person name="Jose S."/>
            <person name="Gao Y."/>
            <person name="Eisenberg T."/>
            <person name="Delmonte P."/>
            <person name="Blom J."/>
            <person name="Mitchell K.K."/>
        </authorList>
    </citation>
    <scope>NUCLEOTIDE SEQUENCE [LARGE SCALE GENOMIC DNA]</scope>
    <source>
        <strain evidence="2 3">SQ9-PEA</strain>
    </source>
</reference>
<evidence type="ECO:0000313" key="3">
    <source>
        <dbReference type="Proteomes" id="UP001206548"/>
    </source>
</evidence>
<dbReference type="RefSeq" id="WP_259137196.1">
    <property type="nucleotide sequence ID" value="NZ_JANUXX010000001.1"/>
</dbReference>
<accession>A0ABT2F5S1</accession>
<dbReference type="PANTHER" id="PTHR37809:SF1">
    <property type="entry name" value="RIBOSOMAL PROTEIN S12 METHYLTHIOTRANSFERASE ACCESSORY FACTOR YCAO"/>
    <property type="match status" value="1"/>
</dbReference>